<sequence length="109" mass="11821">MSDTMMVILAMGVTVFAVRSVAFIFANYITLPSVIKDAFELLPPAILTVIIANGVMMDTQTETLNLSLGNAFMLATLITVVIATRMKNFFGIILVGYLVFLALRALMGN</sequence>
<dbReference type="STRING" id="40578.Xbed_00125"/>
<evidence type="ECO:0000313" key="3">
    <source>
        <dbReference type="Proteomes" id="UP000194204"/>
    </source>
</evidence>
<dbReference type="Pfam" id="PF05437">
    <property type="entry name" value="AzlD"/>
    <property type="match status" value="1"/>
</dbReference>
<comment type="caution">
    <text evidence="2">The sequence shown here is derived from an EMBL/GenBank/DDBJ whole genome shotgun (WGS) entry which is preliminary data.</text>
</comment>
<keyword evidence="1" id="KW-1133">Transmembrane helix</keyword>
<evidence type="ECO:0008006" key="4">
    <source>
        <dbReference type="Google" id="ProtNLM"/>
    </source>
</evidence>
<dbReference type="Proteomes" id="UP000194204">
    <property type="component" value="Unassembled WGS sequence"/>
</dbReference>
<evidence type="ECO:0000256" key="1">
    <source>
        <dbReference type="SAM" id="Phobius"/>
    </source>
</evidence>
<keyword evidence="1" id="KW-0812">Transmembrane</keyword>
<dbReference type="EMBL" id="MUBK01000001">
    <property type="protein sequence ID" value="OTA21876.1"/>
    <property type="molecule type" value="Genomic_DNA"/>
</dbReference>
<gene>
    <name evidence="2" type="ORF">Xbed_00125</name>
</gene>
<protein>
    <recommendedName>
        <fullName evidence="4">Branched-chain amino acid transporter</fullName>
    </recommendedName>
</protein>
<feature type="transmembrane region" description="Helical" evidence="1">
    <location>
        <begin position="7"/>
        <end position="29"/>
    </location>
</feature>
<feature type="transmembrane region" description="Helical" evidence="1">
    <location>
        <begin position="89"/>
        <end position="107"/>
    </location>
</feature>
<name>A0A1Y2SRV9_9GAMM</name>
<dbReference type="InterPro" id="IPR008407">
    <property type="entry name" value="Brnchd-chn_aa_trnsp_AzlD"/>
</dbReference>
<feature type="transmembrane region" description="Helical" evidence="1">
    <location>
        <begin position="64"/>
        <end position="83"/>
    </location>
</feature>
<proteinExistence type="predicted"/>
<dbReference type="AlphaFoldDB" id="A0A1Y2SRV9"/>
<reference evidence="2 3" key="1">
    <citation type="submission" date="2017-01" db="EMBL/GenBank/DDBJ databases">
        <title>Deconstructing symbiosis and pathogenesis requirements using a combined genomic-metabolomic approach.</title>
        <authorList>
            <person name="Tobias N.J."/>
            <person name="Wolff H."/>
            <person name="Djahanschiri B."/>
            <person name="Ebersberger I."/>
            <person name="Bode H.B."/>
        </authorList>
    </citation>
    <scope>NUCLEOTIDE SEQUENCE [LARGE SCALE GENOMIC DNA]</scope>
    <source>
        <strain evidence="2 3">DSM 4764</strain>
    </source>
</reference>
<feature type="transmembrane region" description="Helical" evidence="1">
    <location>
        <begin position="41"/>
        <end position="57"/>
    </location>
</feature>
<keyword evidence="3" id="KW-1185">Reference proteome</keyword>
<dbReference type="RefSeq" id="WP_086111020.1">
    <property type="nucleotide sequence ID" value="NZ_CAWNHF010000001.1"/>
</dbReference>
<evidence type="ECO:0000313" key="2">
    <source>
        <dbReference type="EMBL" id="OTA21876.1"/>
    </source>
</evidence>
<organism evidence="2 3">
    <name type="scientific">Xenorhabdus beddingii</name>
    <dbReference type="NCBI Taxonomy" id="40578"/>
    <lineage>
        <taxon>Bacteria</taxon>
        <taxon>Pseudomonadati</taxon>
        <taxon>Pseudomonadota</taxon>
        <taxon>Gammaproteobacteria</taxon>
        <taxon>Enterobacterales</taxon>
        <taxon>Morganellaceae</taxon>
        <taxon>Xenorhabdus</taxon>
    </lineage>
</organism>
<dbReference type="OrthoDB" id="7870017at2"/>
<accession>A0A1Y2SRV9</accession>
<keyword evidence="1" id="KW-0472">Membrane</keyword>